<sequence length="23" mass="2655">MRTCTWNPKNPVHDDSGSERPQV</sequence>
<feature type="compositionally biased region" description="Basic and acidic residues" evidence="1">
    <location>
        <begin position="11"/>
        <end position="23"/>
    </location>
</feature>
<dbReference type="EMBL" id="HACA01009573">
    <property type="protein sequence ID" value="CDW26934.1"/>
    <property type="molecule type" value="Transcribed_RNA"/>
</dbReference>
<dbReference type="AlphaFoldDB" id="A0A0K2TLZ1"/>
<organism evidence="2">
    <name type="scientific">Lepeophtheirus salmonis</name>
    <name type="common">Salmon louse</name>
    <name type="synonym">Caligus salmonis</name>
    <dbReference type="NCBI Taxonomy" id="72036"/>
    <lineage>
        <taxon>Eukaryota</taxon>
        <taxon>Metazoa</taxon>
        <taxon>Ecdysozoa</taxon>
        <taxon>Arthropoda</taxon>
        <taxon>Crustacea</taxon>
        <taxon>Multicrustacea</taxon>
        <taxon>Hexanauplia</taxon>
        <taxon>Copepoda</taxon>
        <taxon>Siphonostomatoida</taxon>
        <taxon>Caligidae</taxon>
        <taxon>Lepeophtheirus</taxon>
    </lineage>
</organism>
<evidence type="ECO:0000256" key="1">
    <source>
        <dbReference type="SAM" id="MobiDB-lite"/>
    </source>
</evidence>
<protein>
    <submittedName>
        <fullName evidence="2">Uncharacterized protein</fullName>
    </submittedName>
</protein>
<evidence type="ECO:0000313" key="2">
    <source>
        <dbReference type="EMBL" id="CDW26934.1"/>
    </source>
</evidence>
<accession>A0A0K2TLZ1</accession>
<proteinExistence type="predicted"/>
<name>A0A0K2TLZ1_LEPSM</name>
<feature type="region of interest" description="Disordered" evidence="1">
    <location>
        <begin position="1"/>
        <end position="23"/>
    </location>
</feature>
<reference evidence="2" key="1">
    <citation type="submission" date="2014-05" db="EMBL/GenBank/DDBJ databases">
        <authorList>
            <person name="Chronopoulou M."/>
        </authorList>
    </citation>
    <scope>NUCLEOTIDE SEQUENCE</scope>
    <source>
        <tissue evidence="2">Whole organism</tissue>
    </source>
</reference>